<dbReference type="SMART" id="SM00855">
    <property type="entry name" value="PGAM"/>
    <property type="match status" value="1"/>
</dbReference>
<dbReference type="PANTHER" id="PTHR48100:SF1">
    <property type="entry name" value="HISTIDINE PHOSPHATASE FAMILY PROTEIN-RELATED"/>
    <property type="match status" value="1"/>
</dbReference>
<dbReference type="Pfam" id="PF00300">
    <property type="entry name" value="His_Phos_1"/>
    <property type="match status" value="1"/>
</dbReference>
<evidence type="ECO:0000256" key="1">
    <source>
        <dbReference type="SAM" id="MobiDB-lite"/>
    </source>
</evidence>
<dbReference type="EMBL" id="CAESAG010000106">
    <property type="protein sequence ID" value="CAB4338442.1"/>
    <property type="molecule type" value="Genomic_DNA"/>
</dbReference>
<sequence>MARHFRLTADGGSRGNPGPAGYGAVVTENGKILAELFDVIGTATNNVAEYSGLLAGLSHIHQLDTEATVEVAMDSKLVVEQMSGRWQIKHADMRDLAKQCRDAHSPSLVTYSWIPRDENSHADRLANKALDGESAHKPAAVIQQNYLTDRLRSAEIPTFIYFVRHGETILTPERKFSGTGSLDPELMQAGLEQADLVAEEAAKLGAEVLIASPLKRTRQTAEAIARTTGLEIIFDETWYELSFGDWDGKSIEDVKAEDPDAYQAWLNSTAYAPGGGESYDQASVRIEEALEKLVAEYPGKKVIVVTHNGVIKTAIKLAMGAPAEAVFHVDATPCSISSISIWPSDGLRAVRSVNERGHLR</sequence>
<dbReference type="InterPro" id="IPR050275">
    <property type="entry name" value="PGM_Phosphatase"/>
</dbReference>
<evidence type="ECO:0000313" key="3">
    <source>
        <dbReference type="EMBL" id="CAB4338442.1"/>
    </source>
</evidence>
<dbReference type="InterPro" id="IPR036397">
    <property type="entry name" value="RNaseH_sf"/>
</dbReference>
<feature type="region of interest" description="Disordered" evidence="1">
    <location>
        <begin position="1"/>
        <end position="20"/>
    </location>
</feature>
<dbReference type="Gene3D" id="3.40.50.1240">
    <property type="entry name" value="Phosphoglycerate mutase-like"/>
    <property type="match status" value="1"/>
</dbReference>
<dbReference type="GO" id="GO:0004523">
    <property type="term" value="F:RNA-DNA hybrid ribonuclease activity"/>
    <property type="evidence" value="ECO:0007669"/>
    <property type="project" value="InterPro"/>
</dbReference>
<protein>
    <submittedName>
        <fullName evidence="3">Unannotated protein</fullName>
    </submittedName>
</protein>
<dbReference type="SUPFAM" id="SSF53254">
    <property type="entry name" value="Phosphoglycerate mutase-like"/>
    <property type="match status" value="1"/>
</dbReference>
<reference evidence="3" key="1">
    <citation type="submission" date="2020-05" db="EMBL/GenBank/DDBJ databases">
        <authorList>
            <person name="Chiriac C."/>
            <person name="Salcher M."/>
            <person name="Ghai R."/>
            <person name="Kavagutti S V."/>
        </authorList>
    </citation>
    <scope>NUCLEOTIDE SEQUENCE</scope>
</reference>
<gene>
    <name evidence="3" type="ORF">UFOPK4080_00719</name>
</gene>
<dbReference type="CDD" id="cd07067">
    <property type="entry name" value="HP_PGM_like"/>
    <property type="match status" value="1"/>
</dbReference>
<name>A0A6J5ZBG2_9ZZZZ</name>
<dbReference type="NCBIfam" id="NF005567">
    <property type="entry name" value="PRK07238.1"/>
    <property type="match status" value="1"/>
</dbReference>
<proteinExistence type="predicted"/>
<dbReference type="InterPro" id="IPR002156">
    <property type="entry name" value="RNaseH_domain"/>
</dbReference>
<dbReference type="GO" id="GO:0005737">
    <property type="term" value="C:cytoplasm"/>
    <property type="evidence" value="ECO:0007669"/>
    <property type="project" value="TreeGrafter"/>
</dbReference>
<dbReference type="GO" id="GO:0016791">
    <property type="term" value="F:phosphatase activity"/>
    <property type="evidence" value="ECO:0007669"/>
    <property type="project" value="TreeGrafter"/>
</dbReference>
<dbReference type="SUPFAM" id="SSF53098">
    <property type="entry name" value="Ribonuclease H-like"/>
    <property type="match status" value="1"/>
</dbReference>
<dbReference type="GO" id="GO:0003676">
    <property type="term" value="F:nucleic acid binding"/>
    <property type="evidence" value="ECO:0007669"/>
    <property type="project" value="InterPro"/>
</dbReference>
<dbReference type="PROSITE" id="PS50879">
    <property type="entry name" value="RNASE_H_1"/>
    <property type="match status" value="1"/>
</dbReference>
<accession>A0A6J5ZBG2</accession>
<dbReference type="Gene3D" id="3.30.420.10">
    <property type="entry name" value="Ribonuclease H-like superfamily/Ribonuclease H"/>
    <property type="match status" value="1"/>
</dbReference>
<dbReference type="InterPro" id="IPR012337">
    <property type="entry name" value="RNaseH-like_sf"/>
</dbReference>
<evidence type="ECO:0000259" key="2">
    <source>
        <dbReference type="PROSITE" id="PS50879"/>
    </source>
</evidence>
<dbReference type="PANTHER" id="PTHR48100">
    <property type="entry name" value="BROAD-SPECIFICITY PHOSPHATASE YOR283W-RELATED"/>
    <property type="match status" value="1"/>
</dbReference>
<feature type="domain" description="RNase H type-1" evidence="2">
    <location>
        <begin position="1"/>
        <end position="135"/>
    </location>
</feature>
<dbReference type="InterPro" id="IPR029033">
    <property type="entry name" value="His_PPase_superfam"/>
</dbReference>
<dbReference type="CDD" id="cd09279">
    <property type="entry name" value="RNase_HI_like"/>
    <property type="match status" value="1"/>
</dbReference>
<dbReference type="AlphaFoldDB" id="A0A6J5ZBG2"/>
<organism evidence="3">
    <name type="scientific">freshwater metagenome</name>
    <dbReference type="NCBI Taxonomy" id="449393"/>
    <lineage>
        <taxon>unclassified sequences</taxon>
        <taxon>metagenomes</taxon>
        <taxon>ecological metagenomes</taxon>
    </lineage>
</organism>
<dbReference type="InterPro" id="IPR013078">
    <property type="entry name" value="His_Pase_superF_clade-1"/>
</dbReference>
<dbReference type="Pfam" id="PF13456">
    <property type="entry name" value="RVT_3"/>
    <property type="match status" value="1"/>
</dbReference>